<dbReference type="EMBL" id="JAECZO010000029">
    <property type="protein sequence ID" value="KAK7194004.1"/>
    <property type="molecule type" value="Genomic_DNA"/>
</dbReference>
<dbReference type="Proteomes" id="UP001430356">
    <property type="component" value="Unassembled WGS sequence"/>
</dbReference>
<sequence length="347" mass="38895">MLGLVQQRGDQSRQRDRRQGEQEKDEEQNEDVALRHVRGAEHDGGDNAHEAVLAGLHDELTHVQRPLLQPHDQHRLADPQLLLQHDALRLLRHAVEEHKKKYERENVGGGRQGWDTTVRHCGDGPSVEVLRDVEGVEAVDIELGHELLQRVEAGEHVQLRRVVGHTAAVACVVAVLESWDSRVAHVQHEVEALRVHLTQFHDGPESLVLCLRNGCAYRLDTAVDVAVRDVVEQEGGGVHVGHELRRDGRRPHEVEHAARVGGAVARVPHHPCPRRVRQVTRHRTGGQHHPLLLNDTIQRGDLHHRHQEGPKRVVHHLQPRPIGAAAQWATDVREVRHVCIAGDPDGG</sequence>
<gene>
    <name evidence="2" type="ORF">NESM_000312700</name>
</gene>
<evidence type="ECO:0000313" key="3">
    <source>
        <dbReference type="Proteomes" id="UP001430356"/>
    </source>
</evidence>
<organism evidence="2 3">
    <name type="scientific">Novymonas esmeraldas</name>
    <dbReference type="NCBI Taxonomy" id="1808958"/>
    <lineage>
        <taxon>Eukaryota</taxon>
        <taxon>Discoba</taxon>
        <taxon>Euglenozoa</taxon>
        <taxon>Kinetoplastea</taxon>
        <taxon>Metakinetoplastina</taxon>
        <taxon>Trypanosomatida</taxon>
        <taxon>Trypanosomatidae</taxon>
        <taxon>Novymonas</taxon>
    </lineage>
</organism>
<evidence type="ECO:0000313" key="2">
    <source>
        <dbReference type="EMBL" id="KAK7194004.1"/>
    </source>
</evidence>
<reference evidence="2 3" key="1">
    <citation type="journal article" date="2021" name="MBio">
        <title>A New Model Trypanosomatid, Novymonas esmeraldas: Genomic Perception of Its 'Candidatus Pandoraea novymonadis' Endosymbiont.</title>
        <authorList>
            <person name="Zakharova A."/>
            <person name="Saura A."/>
            <person name="Butenko A."/>
            <person name="Podesvova L."/>
            <person name="Warmusova S."/>
            <person name="Kostygov A.Y."/>
            <person name="Nenarokova A."/>
            <person name="Lukes J."/>
            <person name="Opperdoes F.R."/>
            <person name="Yurchenko V."/>
        </authorList>
    </citation>
    <scope>NUCLEOTIDE SEQUENCE [LARGE SCALE GENOMIC DNA]</scope>
    <source>
        <strain evidence="2 3">E262AT.01</strain>
    </source>
</reference>
<proteinExistence type="predicted"/>
<protein>
    <submittedName>
        <fullName evidence="2">Uncharacterized protein</fullName>
    </submittedName>
</protein>
<comment type="caution">
    <text evidence="2">The sequence shown here is derived from an EMBL/GenBank/DDBJ whole genome shotgun (WGS) entry which is preliminary data.</text>
</comment>
<name>A0AAW0EK80_9TRYP</name>
<evidence type="ECO:0000256" key="1">
    <source>
        <dbReference type="SAM" id="MobiDB-lite"/>
    </source>
</evidence>
<feature type="region of interest" description="Disordered" evidence="1">
    <location>
        <begin position="1"/>
        <end position="31"/>
    </location>
</feature>
<accession>A0AAW0EK80</accession>
<feature type="compositionally biased region" description="Basic and acidic residues" evidence="1">
    <location>
        <begin position="10"/>
        <end position="22"/>
    </location>
</feature>
<keyword evidence="3" id="KW-1185">Reference proteome</keyword>
<dbReference type="AlphaFoldDB" id="A0AAW0EK80"/>